<dbReference type="AlphaFoldDB" id="A0AAD3Y671"/>
<comment type="caution">
    <text evidence="1">The sequence shown here is derived from an EMBL/GenBank/DDBJ whole genome shotgun (WGS) entry which is preliminary data.</text>
</comment>
<sequence>MSKLWPAVVIEKAGCPLTCSSTNSVGHSLVPYASASGIKAARFENTHPAMASLSPMDASSQGHDVPLGPHSVEDTIAPDSAPSRGSNSCFVLLHYMDHYLPFSIIVADVAVDGSECFADVGMFAVHRLSSFDAAEAGRNVGAKHCRQKMEVSLCCLSAEDGGFEIELMVQNILCHADEMHPIFVDCSLECHTDLAEPKSLEGYEPMDESKEGEVRTASNVGVASNVALASADLPLNAIEVGVEQIGMPAMSLIGSSSLVVADDQHEGNQRSCSSFSKLKRNIEELRQKLKAS</sequence>
<evidence type="ECO:0000313" key="2">
    <source>
        <dbReference type="Proteomes" id="UP001279734"/>
    </source>
</evidence>
<organism evidence="1 2">
    <name type="scientific">Nepenthes gracilis</name>
    <name type="common">Slender pitcher plant</name>
    <dbReference type="NCBI Taxonomy" id="150966"/>
    <lineage>
        <taxon>Eukaryota</taxon>
        <taxon>Viridiplantae</taxon>
        <taxon>Streptophyta</taxon>
        <taxon>Embryophyta</taxon>
        <taxon>Tracheophyta</taxon>
        <taxon>Spermatophyta</taxon>
        <taxon>Magnoliopsida</taxon>
        <taxon>eudicotyledons</taxon>
        <taxon>Gunneridae</taxon>
        <taxon>Pentapetalae</taxon>
        <taxon>Caryophyllales</taxon>
        <taxon>Nepenthaceae</taxon>
        <taxon>Nepenthes</taxon>
    </lineage>
</organism>
<accession>A0AAD3Y671</accession>
<evidence type="ECO:0000313" key="1">
    <source>
        <dbReference type="EMBL" id="GMH28995.1"/>
    </source>
</evidence>
<reference evidence="1" key="1">
    <citation type="submission" date="2023-05" db="EMBL/GenBank/DDBJ databases">
        <title>Nepenthes gracilis genome sequencing.</title>
        <authorList>
            <person name="Fukushima K."/>
        </authorList>
    </citation>
    <scope>NUCLEOTIDE SEQUENCE</scope>
    <source>
        <strain evidence="1">SING2019-196</strain>
    </source>
</reference>
<dbReference type="Proteomes" id="UP001279734">
    <property type="component" value="Unassembled WGS sequence"/>
</dbReference>
<gene>
    <name evidence="1" type="ORF">Nepgr_030838</name>
</gene>
<protein>
    <submittedName>
        <fullName evidence="1">Uncharacterized protein</fullName>
    </submittedName>
</protein>
<keyword evidence="2" id="KW-1185">Reference proteome</keyword>
<name>A0AAD3Y671_NEPGR</name>
<dbReference type="EMBL" id="BSYO01000035">
    <property type="protein sequence ID" value="GMH28995.1"/>
    <property type="molecule type" value="Genomic_DNA"/>
</dbReference>
<proteinExistence type="predicted"/>